<feature type="transmembrane region" description="Helical" evidence="7">
    <location>
        <begin position="298"/>
        <end position="320"/>
    </location>
</feature>
<dbReference type="EMBL" id="CP127294">
    <property type="protein sequence ID" value="WIX81905.1"/>
    <property type="molecule type" value="Genomic_DNA"/>
</dbReference>
<dbReference type="AlphaFoldDB" id="A0A9Y2IK99"/>
<dbReference type="PROSITE" id="PS50850">
    <property type="entry name" value="MFS"/>
    <property type="match status" value="1"/>
</dbReference>
<evidence type="ECO:0000256" key="1">
    <source>
        <dbReference type="ARBA" id="ARBA00004651"/>
    </source>
</evidence>
<proteinExistence type="predicted"/>
<feature type="transmembrane region" description="Helical" evidence="7">
    <location>
        <begin position="158"/>
        <end position="185"/>
    </location>
</feature>
<keyword evidence="4 7" id="KW-0812">Transmembrane</keyword>
<feature type="transmembrane region" description="Helical" evidence="7">
    <location>
        <begin position="367"/>
        <end position="386"/>
    </location>
</feature>
<reference evidence="9 10" key="1">
    <citation type="submission" date="2023-06" db="EMBL/GenBank/DDBJ databases">
        <authorList>
            <person name="Oyuntsetseg B."/>
            <person name="Kim S.B."/>
        </authorList>
    </citation>
    <scope>NUCLEOTIDE SEQUENCE [LARGE SCALE GENOMIC DNA]</scope>
    <source>
        <strain evidence="9 10">2-15</strain>
    </source>
</reference>
<evidence type="ECO:0000256" key="3">
    <source>
        <dbReference type="ARBA" id="ARBA00022475"/>
    </source>
</evidence>
<accession>A0A9Y2IK99</accession>
<feature type="transmembrane region" description="Helical" evidence="7">
    <location>
        <begin position="42"/>
        <end position="61"/>
    </location>
</feature>
<feature type="transmembrane region" description="Helical" evidence="7">
    <location>
        <begin position="275"/>
        <end position="292"/>
    </location>
</feature>
<feature type="transmembrane region" description="Helical" evidence="7">
    <location>
        <begin position="82"/>
        <end position="109"/>
    </location>
</feature>
<keyword evidence="3" id="KW-1003">Cell membrane</keyword>
<evidence type="ECO:0000313" key="10">
    <source>
        <dbReference type="Proteomes" id="UP001236014"/>
    </source>
</evidence>
<evidence type="ECO:0000256" key="7">
    <source>
        <dbReference type="SAM" id="Phobius"/>
    </source>
</evidence>
<dbReference type="PANTHER" id="PTHR23513">
    <property type="entry name" value="INTEGRAL MEMBRANE EFFLUX PROTEIN-RELATED"/>
    <property type="match status" value="1"/>
</dbReference>
<evidence type="ECO:0000256" key="5">
    <source>
        <dbReference type="ARBA" id="ARBA00022989"/>
    </source>
</evidence>
<feature type="transmembrane region" description="Helical" evidence="7">
    <location>
        <begin position="213"/>
        <end position="236"/>
    </location>
</feature>
<dbReference type="KEGG" id="acab:QRX50_14650"/>
<dbReference type="Gene3D" id="1.20.1250.20">
    <property type="entry name" value="MFS general substrate transporter like domains"/>
    <property type="match status" value="1"/>
</dbReference>
<evidence type="ECO:0000256" key="2">
    <source>
        <dbReference type="ARBA" id="ARBA00022448"/>
    </source>
</evidence>
<evidence type="ECO:0000313" key="9">
    <source>
        <dbReference type="EMBL" id="WIX81905.1"/>
    </source>
</evidence>
<dbReference type="RefSeq" id="WP_285972486.1">
    <property type="nucleotide sequence ID" value="NZ_CP127294.1"/>
</dbReference>
<dbReference type="Pfam" id="PF05977">
    <property type="entry name" value="MFS_3"/>
    <property type="match status" value="1"/>
</dbReference>
<organism evidence="9 10">
    <name type="scientific">Amycolatopsis carbonis</name>
    <dbReference type="NCBI Taxonomy" id="715471"/>
    <lineage>
        <taxon>Bacteria</taxon>
        <taxon>Bacillati</taxon>
        <taxon>Actinomycetota</taxon>
        <taxon>Actinomycetes</taxon>
        <taxon>Pseudonocardiales</taxon>
        <taxon>Pseudonocardiaceae</taxon>
        <taxon>Amycolatopsis</taxon>
    </lineage>
</organism>
<dbReference type="GO" id="GO:0022857">
    <property type="term" value="F:transmembrane transporter activity"/>
    <property type="evidence" value="ECO:0007669"/>
    <property type="project" value="InterPro"/>
</dbReference>
<dbReference type="GO" id="GO:0005886">
    <property type="term" value="C:plasma membrane"/>
    <property type="evidence" value="ECO:0007669"/>
    <property type="project" value="UniProtKB-SubCell"/>
</dbReference>
<keyword evidence="5 7" id="KW-1133">Transmembrane helix</keyword>
<gene>
    <name evidence="9" type="ORF">QRX50_14650</name>
</gene>
<dbReference type="SUPFAM" id="SSF103473">
    <property type="entry name" value="MFS general substrate transporter"/>
    <property type="match status" value="1"/>
</dbReference>
<sequence>MTKLPLGYRKLWWANGIDNVGNGAFVTAMPLLAVTVTRDPRLVSLVAAAGYVPWLLLSLPAGAWADRHDRVRLMTRAQLSQAAVAGAVALLVAGHQATVVLLVLTAVALGAGDVVFGTAAQAFLPDVVPKPLLAHANGSLQVVKTVGVQFAGPPLGSALFALAAALPFGLDAVSYAASAALVAKLPRRTHQGTRKAPVVEGLRWLAHHRLLRTLAILLGVNTFCGQLATATLVLLATETLHVSAGGYGVLLAAAAVGSVAGGLVNARVVAKIGPYRALITSLAANAAVFAAIGLSPNAVVLGVLLALNGFVTTLWNVVTVSLRQDLVPAPLLGRVTSVYKLLGWGLIPLGTLTGGFLAAAFGLRAPYPVAGVVRGLALLAALPALTRNRPRYHRPS</sequence>
<feature type="transmembrane region" description="Helical" evidence="7">
    <location>
        <begin position="341"/>
        <end position="361"/>
    </location>
</feature>
<dbReference type="InterPro" id="IPR036259">
    <property type="entry name" value="MFS_trans_sf"/>
</dbReference>
<dbReference type="PANTHER" id="PTHR23513:SF6">
    <property type="entry name" value="MAJOR FACILITATOR SUPERFAMILY ASSOCIATED DOMAIN-CONTAINING PROTEIN"/>
    <property type="match status" value="1"/>
</dbReference>
<dbReference type="CDD" id="cd06173">
    <property type="entry name" value="MFS_MefA_like"/>
    <property type="match status" value="1"/>
</dbReference>
<feature type="transmembrane region" description="Helical" evidence="7">
    <location>
        <begin position="12"/>
        <end position="36"/>
    </location>
</feature>
<dbReference type="InterPro" id="IPR020846">
    <property type="entry name" value="MFS_dom"/>
</dbReference>
<keyword evidence="10" id="KW-1185">Reference proteome</keyword>
<protein>
    <submittedName>
        <fullName evidence="9">MFS transporter</fullName>
    </submittedName>
</protein>
<keyword evidence="2" id="KW-0813">Transport</keyword>
<keyword evidence="6 7" id="KW-0472">Membrane</keyword>
<evidence type="ECO:0000256" key="4">
    <source>
        <dbReference type="ARBA" id="ARBA00022692"/>
    </source>
</evidence>
<dbReference type="Proteomes" id="UP001236014">
    <property type="component" value="Chromosome"/>
</dbReference>
<feature type="domain" description="Major facilitator superfamily (MFS) profile" evidence="8">
    <location>
        <begin position="157"/>
        <end position="396"/>
    </location>
</feature>
<dbReference type="InterPro" id="IPR010290">
    <property type="entry name" value="TM_effector"/>
</dbReference>
<name>A0A9Y2IK99_9PSEU</name>
<comment type="subcellular location">
    <subcellularLocation>
        <location evidence="1">Cell membrane</location>
        <topology evidence="1">Multi-pass membrane protein</topology>
    </subcellularLocation>
</comment>
<evidence type="ECO:0000259" key="8">
    <source>
        <dbReference type="PROSITE" id="PS50850"/>
    </source>
</evidence>
<feature type="transmembrane region" description="Helical" evidence="7">
    <location>
        <begin position="242"/>
        <end position="263"/>
    </location>
</feature>
<evidence type="ECO:0000256" key="6">
    <source>
        <dbReference type="ARBA" id="ARBA00023136"/>
    </source>
</evidence>